<organism evidence="1 2">
    <name type="scientific">Marinibactrum halimedae</name>
    <dbReference type="NCBI Taxonomy" id="1444977"/>
    <lineage>
        <taxon>Bacteria</taxon>
        <taxon>Pseudomonadati</taxon>
        <taxon>Pseudomonadota</taxon>
        <taxon>Gammaproteobacteria</taxon>
        <taxon>Cellvibrionales</taxon>
        <taxon>Cellvibrionaceae</taxon>
        <taxon>Marinibactrum</taxon>
    </lineage>
</organism>
<reference evidence="1 2" key="1">
    <citation type="journal article" date="2014" name="Int. J. Syst. Evol. Microbiol.">
        <title>Complete genome sequence of Corynebacterium casei LMG S-19264T (=DSM 44701T), isolated from a smear-ripened cheese.</title>
        <authorList>
            <consortium name="US DOE Joint Genome Institute (JGI-PGF)"/>
            <person name="Walter F."/>
            <person name="Albersmeier A."/>
            <person name="Kalinowski J."/>
            <person name="Ruckert C."/>
        </authorList>
    </citation>
    <scope>NUCLEOTIDE SEQUENCE [LARGE SCALE GENOMIC DNA]</scope>
    <source>
        <strain evidence="1 2">NBRC 110095</strain>
    </source>
</reference>
<protein>
    <submittedName>
        <fullName evidence="1">Uncharacterized protein</fullName>
    </submittedName>
</protein>
<evidence type="ECO:0000313" key="1">
    <source>
        <dbReference type="EMBL" id="GLS26527.1"/>
    </source>
</evidence>
<gene>
    <name evidence="1" type="ORF">GCM10007877_22430</name>
</gene>
<keyword evidence="2" id="KW-1185">Reference proteome</keyword>
<sequence length="219" mass="24347">MLFETVATSMAEGSPKFKMDVSLVFGGRKEREKVLRTCFDSIEVWSKKYASVGASPFECEINSKTNFAAIIEGEVWVFGVDSTNYLDIVAAVTVAAKWYKVSPQAFMRNIYTKNLNMEGEHLMETAALIQANKSLYTGVSLAIQEAAKYFGVVGEVDFWIMSNSKNPKIPKPDLHQALREGGAVGSAVAKKNYRYTSGSNDGKERRQIITHLHLAKFNI</sequence>
<dbReference type="AlphaFoldDB" id="A0AA37WPR0"/>
<accession>A0AA37WPR0</accession>
<name>A0AA37WPR0_9GAMM</name>
<dbReference type="Proteomes" id="UP001156870">
    <property type="component" value="Unassembled WGS sequence"/>
</dbReference>
<proteinExistence type="predicted"/>
<dbReference type="EMBL" id="BSPD01000056">
    <property type="protein sequence ID" value="GLS26527.1"/>
    <property type="molecule type" value="Genomic_DNA"/>
</dbReference>
<comment type="caution">
    <text evidence="1">The sequence shown here is derived from an EMBL/GenBank/DDBJ whole genome shotgun (WGS) entry which is preliminary data.</text>
</comment>
<evidence type="ECO:0000313" key="2">
    <source>
        <dbReference type="Proteomes" id="UP001156870"/>
    </source>
</evidence>